<dbReference type="SUPFAM" id="SSF82714">
    <property type="entry name" value="Multidrug efflux transporter AcrB TolC docking domain, DN and DC subdomains"/>
    <property type="match status" value="2"/>
</dbReference>
<dbReference type="Gene3D" id="3.30.70.1320">
    <property type="entry name" value="Multidrug efflux transporter AcrB pore domain like"/>
    <property type="match status" value="1"/>
</dbReference>
<dbReference type="EMBL" id="SACS01000016">
    <property type="protein sequence ID" value="RVU35391.1"/>
    <property type="molecule type" value="Genomic_DNA"/>
</dbReference>
<evidence type="ECO:0000313" key="3">
    <source>
        <dbReference type="EMBL" id="RVU35391.1"/>
    </source>
</evidence>
<dbReference type="OrthoDB" id="5287122at2"/>
<feature type="transmembrane region" description="Helical" evidence="2">
    <location>
        <begin position="850"/>
        <end position="869"/>
    </location>
</feature>
<dbReference type="InterPro" id="IPR027463">
    <property type="entry name" value="AcrB_DN_DC_subdom"/>
</dbReference>
<gene>
    <name evidence="3" type="ORF">EOE67_14550</name>
</gene>
<name>A0A437QLJ7_9GAMM</name>
<reference evidence="3 4" key="1">
    <citation type="submission" date="2019-01" db="EMBL/GenBank/DDBJ databases">
        <authorList>
            <person name="Chen W.-M."/>
        </authorList>
    </citation>
    <scope>NUCLEOTIDE SEQUENCE [LARGE SCALE GENOMIC DNA]</scope>
    <source>
        <strain evidence="3 4">KYPC3</strain>
    </source>
</reference>
<keyword evidence="2" id="KW-0472">Membrane</keyword>
<dbReference type="GO" id="GO:0042910">
    <property type="term" value="F:xenobiotic transmembrane transporter activity"/>
    <property type="evidence" value="ECO:0007669"/>
    <property type="project" value="TreeGrafter"/>
</dbReference>
<dbReference type="AlphaFoldDB" id="A0A437QLJ7"/>
<proteinExistence type="predicted"/>
<dbReference type="GO" id="GO:0005886">
    <property type="term" value="C:plasma membrane"/>
    <property type="evidence" value="ECO:0007669"/>
    <property type="project" value="TreeGrafter"/>
</dbReference>
<dbReference type="Proteomes" id="UP000283077">
    <property type="component" value="Unassembled WGS sequence"/>
</dbReference>
<feature type="region of interest" description="Disordered" evidence="1">
    <location>
        <begin position="1018"/>
        <end position="1042"/>
    </location>
</feature>
<feature type="transmembrane region" description="Helical" evidence="2">
    <location>
        <begin position="391"/>
        <end position="415"/>
    </location>
</feature>
<protein>
    <submittedName>
        <fullName evidence="3">Efflux RND transporter permease subunit</fullName>
    </submittedName>
</protein>
<accession>A0A437QLJ7</accession>
<dbReference type="Pfam" id="PF00873">
    <property type="entry name" value="ACR_tran"/>
    <property type="match status" value="1"/>
</dbReference>
<dbReference type="PANTHER" id="PTHR32063">
    <property type="match status" value="1"/>
</dbReference>
<feature type="transmembrane region" description="Helical" evidence="2">
    <location>
        <begin position="365"/>
        <end position="385"/>
    </location>
</feature>
<organism evidence="3 4">
    <name type="scientific">Rheinheimera riviphila</name>
    <dbReference type="NCBI Taxonomy" id="1834037"/>
    <lineage>
        <taxon>Bacteria</taxon>
        <taxon>Pseudomonadati</taxon>
        <taxon>Pseudomonadota</taxon>
        <taxon>Gammaproteobacteria</taxon>
        <taxon>Chromatiales</taxon>
        <taxon>Chromatiaceae</taxon>
        <taxon>Rheinheimera</taxon>
    </lineage>
</organism>
<feature type="transmembrane region" description="Helical" evidence="2">
    <location>
        <begin position="436"/>
        <end position="456"/>
    </location>
</feature>
<feature type="transmembrane region" description="Helical" evidence="2">
    <location>
        <begin position="949"/>
        <end position="968"/>
    </location>
</feature>
<dbReference type="Gene3D" id="3.30.70.1430">
    <property type="entry name" value="Multidrug efflux transporter AcrB pore domain"/>
    <property type="match status" value="2"/>
</dbReference>
<dbReference type="Gene3D" id="1.20.1640.10">
    <property type="entry name" value="Multidrug efflux transporter AcrB transmembrane domain"/>
    <property type="match status" value="2"/>
</dbReference>
<dbReference type="RefSeq" id="WP_127700065.1">
    <property type="nucleotide sequence ID" value="NZ_SACS01000016.1"/>
</dbReference>
<dbReference type="Gene3D" id="3.30.2090.10">
    <property type="entry name" value="Multidrug efflux transporter AcrB TolC docking domain, DN and DC subdomains"/>
    <property type="match status" value="2"/>
</dbReference>
<dbReference type="PANTHER" id="PTHR32063:SF14">
    <property type="entry name" value="BLL4319 PROTEIN"/>
    <property type="match status" value="1"/>
</dbReference>
<feature type="transmembrane region" description="Helical" evidence="2">
    <location>
        <begin position="468"/>
        <end position="496"/>
    </location>
</feature>
<keyword evidence="2" id="KW-0812">Transmembrane</keyword>
<evidence type="ECO:0000256" key="1">
    <source>
        <dbReference type="SAM" id="MobiDB-lite"/>
    </source>
</evidence>
<feature type="transmembrane region" description="Helical" evidence="2">
    <location>
        <begin position="903"/>
        <end position="928"/>
    </location>
</feature>
<dbReference type="PRINTS" id="PR00702">
    <property type="entry name" value="ACRIFLAVINRP"/>
</dbReference>
<feature type="transmembrane region" description="Helical" evidence="2">
    <location>
        <begin position="339"/>
        <end position="358"/>
    </location>
</feature>
<feature type="transmembrane region" description="Helical" evidence="2">
    <location>
        <begin position="529"/>
        <end position="548"/>
    </location>
</feature>
<feature type="transmembrane region" description="Helical" evidence="2">
    <location>
        <begin position="12"/>
        <end position="34"/>
    </location>
</feature>
<dbReference type="InterPro" id="IPR001036">
    <property type="entry name" value="Acrflvin-R"/>
</dbReference>
<keyword evidence="4" id="KW-1185">Reference proteome</keyword>
<sequence>MTSPQQQRSDIFVSRPILAIVFSILICLSGLWAAKEIAILQFPRLESTALEISTRYTGAAAATVKGFITDPVERVAATIPGLDYVDAVSKAGQSTVTVYLRLNEDSTRALAELNSKLSQIRYQLPAGAEDPLVNVKRADRPHALFYLNVSASGIPLSQLTDYLSRQVVPVLGNIAGVQKVDIEGRRTPAMRVELDAARLNVFNLSPDDVWQALAANNSIATLGFTQTSKQRIDLVANTQLSSMDDFASLIVKQSEEQTVYLRDVAKILLAHEEPVMTARLDQQDTVYLSVWPLPGVNEIEVGDALYALTAALNPTLPDGVEIQYAYDGTLYMRDALREIFITLAETILLVALVVLLMMGSLRTAAVPLVTIPVSILGAIAAISLAGFSLNLLTVLAIVLSVGLVVDDAIVVVENVARLVRQGHSRYQAALISARQLFTPIVTMTLTLAAVYAPIGLLSGLTGVLFREFAFTLAIAVVISGLVAVTLSPVMSSWVIADAGRESRFSQRINQAFGRVSAGYRVSLLRAQRYRSQLLVSAVLLSLLMVPFYQGSQKELAPVEDQSSIYVLVQSPPESSLAYNEQQMTPMVDSLLQLPGATQMWQNIFINGAFGGIEFTGAAERDQTTQQMLGQVYGLLSAQPGIQPLPIMPAPLPTAGQFDVELIVKANAPYAELKTYADKLVGAAFQSGHFLYADTDLKIDLPQTELRLNRQKIADLGLQVADVSRQLSVLLSTNYVNRFDEQGKAYQVIPLLSQEMRADTSRLLDLQIKTADGSLLPLADIAEIHWLTVPRQLSSFSQQNAVRIYGGVAAGSTKESALQALEAAARELLPLSYLIDYAGESRQLRQQGTSLVQVMLVSLLVVYLLLAVQFNSFRDPLVVLCGSVPLALAAALLLPYLQLTTLNIYSQIGLVTLVGLVAKNGILIVEFANQLQQEGMSRSQAAIEAAVSRFRPVMMTTAATVLGHFPLVLVSGAGAEARNSIGIMLVAGMLLGTIFTLFVLPLCYQLFAIERHGSVVAGKGREGQGTKPPATVLQPMTVGQPDI</sequence>
<feature type="transmembrane region" description="Helical" evidence="2">
    <location>
        <begin position="876"/>
        <end position="897"/>
    </location>
</feature>
<comment type="caution">
    <text evidence="3">The sequence shown here is derived from an EMBL/GenBank/DDBJ whole genome shotgun (WGS) entry which is preliminary data.</text>
</comment>
<dbReference type="SUPFAM" id="SSF82693">
    <property type="entry name" value="Multidrug efflux transporter AcrB pore domain, PN1, PN2, PC1 and PC2 subdomains"/>
    <property type="match status" value="4"/>
</dbReference>
<evidence type="ECO:0000256" key="2">
    <source>
        <dbReference type="SAM" id="Phobius"/>
    </source>
</evidence>
<dbReference type="Gene3D" id="3.30.70.1440">
    <property type="entry name" value="Multidrug efflux transporter AcrB pore domain"/>
    <property type="match status" value="1"/>
</dbReference>
<dbReference type="SUPFAM" id="SSF82866">
    <property type="entry name" value="Multidrug efflux transporter AcrB transmembrane domain"/>
    <property type="match status" value="2"/>
</dbReference>
<keyword evidence="2" id="KW-1133">Transmembrane helix</keyword>
<evidence type="ECO:0000313" key="4">
    <source>
        <dbReference type="Proteomes" id="UP000283077"/>
    </source>
</evidence>
<feature type="transmembrane region" description="Helical" evidence="2">
    <location>
        <begin position="980"/>
        <end position="1003"/>
    </location>
</feature>